<dbReference type="EMBL" id="CAJOBI010140731">
    <property type="protein sequence ID" value="CAF4766911.1"/>
    <property type="molecule type" value="Genomic_DNA"/>
</dbReference>
<comment type="caution">
    <text evidence="1">The sequence shown here is derived from an EMBL/GenBank/DDBJ whole genome shotgun (WGS) entry which is preliminary data.</text>
</comment>
<dbReference type="AlphaFoldDB" id="A0A8S3AWG7"/>
<evidence type="ECO:0000313" key="1">
    <source>
        <dbReference type="EMBL" id="CAF4766911.1"/>
    </source>
</evidence>
<feature type="non-terminal residue" evidence="1">
    <location>
        <position position="65"/>
    </location>
</feature>
<evidence type="ECO:0000313" key="2">
    <source>
        <dbReference type="Proteomes" id="UP000676336"/>
    </source>
</evidence>
<name>A0A8S3AWG7_9BILA</name>
<organism evidence="1 2">
    <name type="scientific">Rotaria magnacalcarata</name>
    <dbReference type="NCBI Taxonomy" id="392030"/>
    <lineage>
        <taxon>Eukaryota</taxon>
        <taxon>Metazoa</taxon>
        <taxon>Spiralia</taxon>
        <taxon>Gnathifera</taxon>
        <taxon>Rotifera</taxon>
        <taxon>Eurotatoria</taxon>
        <taxon>Bdelloidea</taxon>
        <taxon>Philodinida</taxon>
        <taxon>Philodinidae</taxon>
        <taxon>Rotaria</taxon>
    </lineage>
</organism>
<dbReference type="Proteomes" id="UP000676336">
    <property type="component" value="Unassembled WGS sequence"/>
</dbReference>
<sequence length="65" mass="7529">MDLEYTVIETVHQNNAGQVIKIDYEFDETVAIEASTSSSLSSIARQNKEKRNRTYDVTITREQYQ</sequence>
<accession>A0A8S3AWG7</accession>
<reference evidence="1" key="1">
    <citation type="submission" date="2021-02" db="EMBL/GenBank/DDBJ databases">
        <authorList>
            <person name="Nowell W R."/>
        </authorList>
    </citation>
    <scope>NUCLEOTIDE SEQUENCE</scope>
</reference>
<gene>
    <name evidence="1" type="ORF">SMN809_LOCUS45776</name>
</gene>
<proteinExistence type="predicted"/>
<protein>
    <submittedName>
        <fullName evidence="1">Uncharacterized protein</fullName>
    </submittedName>
</protein>